<dbReference type="InterPro" id="IPR000719">
    <property type="entry name" value="Prot_kinase_dom"/>
</dbReference>
<feature type="compositionally biased region" description="Low complexity" evidence="8">
    <location>
        <begin position="326"/>
        <end position="341"/>
    </location>
</feature>
<evidence type="ECO:0000313" key="10">
    <source>
        <dbReference type="EMBL" id="CAI9779067.1"/>
    </source>
</evidence>
<comment type="similarity">
    <text evidence="1">Belongs to the protein kinase superfamily. CAMK Ser/Thr protein kinase family. SNF1 subfamily.</text>
</comment>
<evidence type="ECO:0000256" key="5">
    <source>
        <dbReference type="ARBA" id="ARBA00022840"/>
    </source>
</evidence>
<evidence type="ECO:0000259" key="9">
    <source>
        <dbReference type="PROSITE" id="PS50011"/>
    </source>
</evidence>
<feature type="domain" description="Protein kinase" evidence="9">
    <location>
        <begin position="21"/>
        <end position="278"/>
    </location>
</feature>
<dbReference type="AlphaFoldDB" id="A0AAD2E525"/>
<keyword evidence="11" id="KW-1185">Reference proteome</keyword>
<dbReference type="Proteomes" id="UP000834106">
    <property type="component" value="Chromosome 16"/>
</dbReference>
<dbReference type="PANTHER" id="PTHR24348">
    <property type="entry name" value="SERINE/THREONINE-PROTEIN KINASE UNC-51-RELATED"/>
    <property type="match status" value="1"/>
</dbReference>
<feature type="binding site" evidence="7">
    <location>
        <position position="50"/>
    </location>
    <ligand>
        <name>ATP</name>
        <dbReference type="ChEBI" id="CHEBI:30616"/>
    </ligand>
</feature>
<dbReference type="GO" id="GO:0005737">
    <property type="term" value="C:cytoplasm"/>
    <property type="evidence" value="ECO:0007669"/>
    <property type="project" value="TreeGrafter"/>
</dbReference>
<dbReference type="GO" id="GO:0005524">
    <property type="term" value="F:ATP binding"/>
    <property type="evidence" value="ECO:0007669"/>
    <property type="project" value="UniProtKB-UniRule"/>
</dbReference>
<dbReference type="PROSITE" id="PS50011">
    <property type="entry name" value="PROTEIN_KINASE_DOM"/>
    <property type="match status" value="1"/>
</dbReference>
<evidence type="ECO:0000256" key="3">
    <source>
        <dbReference type="ARBA" id="ARBA00022741"/>
    </source>
</evidence>
<dbReference type="PROSITE" id="PS00108">
    <property type="entry name" value="PROTEIN_KINASE_ST"/>
    <property type="match status" value="1"/>
</dbReference>
<protein>
    <recommendedName>
        <fullName evidence="9">Protein kinase domain-containing protein</fullName>
    </recommendedName>
</protein>
<feature type="region of interest" description="Disordered" evidence="8">
    <location>
        <begin position="317"/>
        <end position="346"/>
    </location>
</feature>
<evidence type="ECO:0000256" key="4">
    <source>
        <dbReference type="ARBA" id="ARBA00022777"/>
    </source>
</evidence>
<dbReference type="InterPro" id="IPR045269">
    <property type="entry name" value="Atg1-like"/>
</dbReference>
<dbReference type="Gene3D" id="1.10.510.10">
    <property type="entry name" value="Transferase(Phosphotransferase) domain 1"/>
    <property type="match status" value="1"/>
</dbReference>
<evidence type="ECO:0000256" key="1">
    <source>
        <dbReference type="ARBA" id="ARBA00006234"/>
    </source>
</evidence>
<keyword evidence="5 7" id="KW-0067">ATP-binding</keyword>
<dbReference type="FunFam" id="3.30.200.20:FF:000042">
    <property type="entry name" value="Aurora kinase A"/>
    <property type="match status" value="1"/>
</dbReference>
<dbReference type="InterPro" id="IPR011009">
    <property type="entry name" value="Kinase-like_dom_sf"/>
</dbReference>
<dbReference type="Pfam" id="PF00069">
    <property type="entry name" value="Pkinase"/>
    <property type="match status" value="1"/>
</dbReference>
<dbReference type="InterPro" id="IPR056281">
    <property type="entry name" value="MIT_ATG1a/b/c"/>
</dbReference>
<dbReference type="PANTHER" id="PTHR24348:SF68">
    <property type="entry name" value="SERINE_THREONINE-PROTEIN KINASE ATG1C"/>
    <property type="match status" value="1"/>
</dbReference>
<dbReference type="GO" id="GO:0004674">
    <property type="term" value="F:protein serine/threonine kinase activity"/>
    <property type="evidence" value="ECO:0007669"/>
    <property type="project" value="InterPro"/>
</dbReference>
<dbReference type="InterPro" id="IPR017441">
    <property type="entry name" value="Protein_kinase_ATP_BS"/>
</dbReference>
<gene>
    <name evidence="10" type="ORF">FPE_LOCUS26497</name>
</gene>
<evidence type="ECO:0000256" key="2">
    <source>
        <dbReference type="ARBA" id="ARBA00022679"/>
    </source>
</evidence>
<dbReference type="CDD" id="cd14009">
    <property type="entry name" value="STKc_ATG1_ULK_like"/>
    <property type="match status" value="1"/>
</dbReference>
<dbReference type="SUPFAM" id="SSF56112">
    <property type="entry name" value="Protein kinase-like (PK-like)"/>
    <property type="match status" value="1"/>
</dbReference>
<evidence type="ECO:0000313" key="11">
    <source>
        <dbReference type="Proteomes" id="UP000834106"/>
    </source>
</evidence>
<dbReference type="PROSITE" id="PS00107">
    <property type="entry name" value="PROTEIN_KINASE_ATP"/>
    <property type="match status" value="1"/>
</dbReference>
<dbReference type="GO" id="GO:0010506">
    <property type="term" value="P:regulation of autophagy"/>
    <property type="evidence" value="ECO:0007669"/>
    <property type="project" value="InterPro"/>
</dbReference>
<dbReference type="InterPro" id="IPR008271">
    <property type="entry name" value="Ser/Thr_kinase_AS"/>
</dbReference>
<comment type="function">
    <text evidence="6">CIPK serine-threonine protein kinases interact with CBL proteins. Binding of a CBL protein to the regulatory NAF domain of CIPK protein lead to the activation of the kinase in a calcium-dependent manner.</text>
</comment>
<name>A0AAD2E525_9LAMI</name>
<evidence type="ECO:0000256" key="7">
    <source>
        <dbReference type="PROSITE-ProRule" id="PRU10141"/>
    </source>
</evidence>
<organism evidence="10 11">
    <name type="scientific">Fraxinus pennsylvanica</name>
    <dbReference type="NCBI Taxonomy" id="56036"/>
    <lineage>
        <taxon>Eukaryota</taxon>
        <taxon>Viridiplantae</taxon>
        <taxon>Streptophyta</taxon>
        <taxon>Embryophyta</taxon>
        <taxon>Tracheophyta</taxon>
        <taxon>Spermatophyta</taxon>
        <taxon>Magnoliopsida</taxon>
        <taxon>eudicotyledons</taxon>
        <taxon>Gunneridae</taxon>
        <taxon>Pentapetalae</taxon>
        <taxon>asterids</taxon>
        <taxon>lamiids</taxon>
        <taxon>Lamiales</taxon>
        <taxon>Oleaceae</taxon>
        <taxon>Oleeae</taxon>
        <taxon>Fraxinus</taxon>
    </lineage>
</organism>
<keyword evidence="3 7" id="KW-0547">Nucleotide-binding</keyword>
<reference evidence="10" key="1">
    <citation type="submission" date="2023-05" db="EMBL/GenBank/DDBJ databases">
        <authorList>
            <person name="Huff M."/>
        </authorList>
    </citation>
    <scope>NUCLEOTIDE SEQUENCE</scope>
</reference>
<accession>A0AAD2E525</accession>
<dbReference type="FunFam" id="1.10.510.10:FF:000571">
    <property type="entry name" value="Maternal embryonic leucine zipper kinase"/>
    <property type="match status" value="1"/>
</dbReference>
<dbReference type="Pfam" id="PF24497">
    <property type="entry name" value="MIT_ATG1"/>
    <property type="match status" value="1"/>
</dbReference>
<evidence type="ECO:0000256" key="6">
    <source>
        <dbReference type="ARBA" id="ARBA00058225"/>
    </source>
</evidence>
<dbReference type="SMART" id="SM00220">
    <property type="entry name" value="S_TKc"/>
    <property type="match status" value="1"/>
</dbReference>
<proteinExistence type="inferred from homology"/>
<evidence type="ECO:0000256" key="8">
    <source>
        <dbReference type="SAM" id="MobiDB-lite"/>
    </source>
</evidence>
<dbReference type="EMBL" id="OU503051">
    <property type="protein sequence ID" value="CAI9779067.1"/>
    <property type="molecule type" value="Genomic_DNA"/>
</dbReference>
<keyword evidence="4" id="KW-0418">Kinase</keyword>
<sequence length="734" mass="81511">MAQSIRSGGGGGGRYYQVGDYVVENRIGSGSFSTVWNGRHRIHGTEVAIKEIVTARLNSKLKESLKSEIFILQKINHPNIVRLLDMIEESGNLYIILEYCKGGDLSEYIRRHQGKLPEATVKHFMQQLVAGLKILRENNVIHRDLKPQNLLLSTNDDKPILKIADFGFARSLHGDLAETLCGSPLYMAPEIMQLHKYDAKADLWSVGAILFQLVTGKTPFTGSSQIQLLQNILKSTELQFPLDAKDLNPHCKDLCRKLLRRNPVERLTFEEFFNHPYLSQLQPSESFRNKQLQRLIDGFPVSGRNTVETAQEDCLDFNLDDDTSSPDESPSSLRRSPMRSMYGFSPDTKVDRREVSTMSKNLQLISKYSKAPHTPEITGFILGGQQLSEGNLNENLKTNDLASVHNSSTVVDSLESIEHDYVIVSGPPMDLSSSVHASKPNYLPSKSIPPHNFGSTIPTPTAQLPISGAETGRVDFIGSLESHSSVPGTSQGPMDVEDTLEQPSTDCMTRIKSLQCCASAITELVNEKAETGKQLEAFSIQLVILAIWKQALDVCHSLMASTTEGSPTQETTKLRLLSKVQHGPDVQERLDSAKTQGPPDICSQIERAFLHEVGNAEELSGVIKPGNREMPDSMELIYQSALAFGRHGAVNEYLGDTKNAVIFYSKAVCLLVFLLVEAPSLILNPRFSLTNSDRFRIKNYIEILKNRQSISESQRLAIFNSENQQPCHESQGSC</sequence>
<keyword evidence="2" id="KW-0808">Transferase</keyword>